<keyword evidence="5" id="KW-1185">Reference proteome</keyword>
<dbReference type="Proteomes" id="UP000006346">
    <property type="component" value="Chromosome"/>
</dbReference>
<evidence type="ECO:0000313" key="5">
    <source>
        <dbReference type="Proteomes" id="UP000006346"/>
    </source>
</evidence>
<dbReference type="OrthoDB" id="1795719at2"/>
<organism evidence="4 5">
    <name type="scientific">Desulfosporosinus orientis (strain ATCC 19365 / DSM 765 / NCIMB 8382 / VKM B-1628 / Singapore I)</name>
    <name type="common">Desulfotomaculum orientis</name>
    <dbReference type="NCBI Taxonomy" id="768706"/>
    <lineage>
        <taxon>Bacteria</taxon>
        <taxon>Bacillati</taxon>
        <taxon>Bacillota</taxon>
        <taxon>Clostridia</taxon>
        <taxon>Eubacteriales</taxon>
        <taxon>Desulfitobacteriaceae</taxon>
        <taxon>Desulfosporosinus</taxon>
    </lineage>
</organism>
<evidence type="ECO:0000256" key="1">
    <source>
        <dbReference type="ARBA" id="ARBA00022729"/>
    </source>
</evidence>
<keyword evidence="1" id="KW-0732">Signal</keyword>
<keyword evidence="2" id="KW-1133">Transmembrane helix</keyword>
<keyword evidence="2" id="KW-0472">Membrane</keyword>
<dbReference type="Pfam" id="PF11611">
    <property type="entry name" value="DUF4352"/>
    <property type="match status" value="1"/>
</dbReference>
<feature type="domain" description="DUF4352" evidence="3">
    <location>
        <begin position="64"/>
        <end position="184"/>
    </location>
</feature>
<gene>
    <name evidence="4" type="ordered locus">Desor_4546</name>
</gene>
<dbReference type="KEGG" id="dor:Desor_4546"/>
<dbReference type="InterPro" id="IPR029050">
    <property type="entry name" value="Immunoprotect_excell_Ig-like"/>
</dbReference>
<reference evidence="5" key="1">
    <citation type="submission" date="2011-11" db="EMBL/GenBank/DDBJ databases">
        <title>Complete sequence of Desulfosporosinus orientis DSM 765.</title>
        <authorList>
            <person name="Lucas S."/>
            <person name="Han J."/>
            <person name="Lapidus A."/>
            <person name="Cheng J.-F."/>
            <person name="Goodwin L."/>
            <person name="Pitluck S."/>
            <person name="Peters L."/>
            <person name="Ovchinnikova G."/>
            <person name="Teshima H."/>
            <person name="Detter J.C."/>
            <person name="Han C."/>
            <person name="Tapia R."/>
            <person name="Land M."/>
            <person name="Hauser L."/>
            <person name="Kyrpides N."/>
            <person name="Ivanova N."/>
            <person name="Pagani I."/>
            <person name="Pester M."/>
            <person name="Spring S."/>
            <person name="Ollivier B."/>
            <person name="Rattei T."/>
            <person name="Klenk H.-P."/>
            <person name="Wagner M."/>
            <person name="Loy A."/>
            <person name="Woyke T."/>
        </authorList>
    </citation>
    <scope>NUCLEOTIDE SEQUENCE [LARGE SCALE GENOMIC DNA]</scope>
    <source>
        <strain evidence="5">ATCC 19365 / DSM 765 / NCIMB 8382 / VKM B-1628</strain>
    </source>
</reference>
<name>G7W9N5_DESOD</name>
<evidence type="ECO:0000259" key="3">
    <source>
        <dbReference type="Pfam" id="PF11611"/>
    </source>
</evidence>
<protein>
    <submittedName>
        <fullName evidence="4">Telomeric repeat-binding factor 2</fullName>
    </submittedName>
</protein>
<sequence>MENATPKIGRQRRYFSHKQYCLLVLLVPMLVFLLGAGALTTQAHTNVSQFDVGQAVTPAQPIYAAGETIRIGHFQYKITSVQTISEDMDIMKSPRYGNTYLIIGLIIENQSHADVEVRSSIGFNLKDMDGQKQEPSIGAILAVKDPIDGTLRAGETVSGEIGYEVEKGVQTFDLSVIPDPLSSKTQVAAVRISVE</sequence>
<evidence type="ECO:0000256" key="2">
    <source>
        <dbReference type="SAM" id="Phobius"/>
    </source>
</evidence>
<dbReference type="EMBL" id="CP003108">
    <property type="protein sequence ID" value="AET69952.1"/>
    <property type="molecule type" value="Genomic_DNA"/>
</dbReference>
<dbReference type="RefSeq" id="WP_014186759.1">
    <property type="nucleotide sequence ID" value="NC_016584.1"/>
</dbReference>
<proteinExistence type="predicted"/>
<dbReference type="Gene3D" id="2.60.40.1240">
    <property type="match status" value="1"/>
</dbReference>
<feature type="transmembrane region" description="Helical" evidence="2">
    <location>
        <begin position="20"/>
        <end position="39"/>
    </location>
</feature>
<accession>G7W9N5</accession>
<keyword evidence="2" id="KW-0812">Transmembrane</keyword>
<evidence type="ECO:0000313" key="4">
    <source>
        <dbReference type="EMBL" id="AET69952.1"/>
    </source>
</evidence>
<dbReference type="InterPro" id="IPR029051">
    <property type="entry name" value="DUF4352"/>
</dbReference>
<dbReference type="PATRIC" id="fig|768706.3.peg.4619"/>
<dbReference type="HOGENOM" id="CLU_1394373_0_0_9"/>
<reference evidence="4 5" key="2">
    <citation type="journal article" date="2012" name="J. Bacteriol.">
        <title>Complete genome sequences of Desulfosporosinus orientis DSM765T, Desulfosporosinus youngiae DSM17734T, Desulfosporosinus meridiei DSM13257T, and Desulfosporosinus acidiphilus DSM22704T.</title>
        <authorList>
            <person name="Pester M."/>
            <person name="Brambilla E."/>
            <person name="Alazard D."/>
            <person name="Rattei T."/>
            <person name="Weinmaier T."/>
            <person name="Han J."/>
            <person name="Lucas S."/>
            <person name="Lapidus A."/>
            <person name="Cheng J.F."/>
            <person name="Goodwin L."/>
            <person name="Pitluck S."/>
            <person name="Peters L."/>
            <person name="Ovchinnikova G."/>
            <person name="Teshima H."/>
            <person name="Detter J.C."/>
            <person name="Han C.S."/>
            <person name="Tapia R."/>
            <person name="Land M.L."/>
            <person name="Hauser L."/>
            <person name="Kyrpides N.C."/>
            <person name="Ivanova N.N."/>
            <person name="Pagani I."/>
            <person name="Huntmann M."/>
            <person name="Wei C.L."/>
            <person name="Davenport K.W."/>
            <person name="Daligault H."/>
            <person name="Chain P.S."/>
            <person name="Chen A."/>
            <person name="Mavromatis K."/>
            <person name="Markowitz V."/>
            <person name="Szeto E."/>
            <person name="Mikhailova N."/>
            <person name="Pati A."/>
            <person name="Wagner M."/>
            <person name="Woyke T."/>
            <person name="Ollivier B."/>
            <person name="Klenk H.P."/>
            <person name="Spring S."/>
            <person name="Loy A."/>
        </authorList>
    </citation>
    <scope>NUCLEOTIDE SEQUENCE [LARGE SCALE GENOMIC DNA]</scope>
    <source>
        <strain evidence="5">ATCC 19365 / DSM 765 / NCIMB 8382 / VKM B-1628</strain>
    </source>
</reference>
<dbReference type="STRING" id="768706.Desor_4546"/>
<dbReference type="AlphaFoldDB" id="G7W9N5"/>